<feature type="domain" description="AMP-dependent synthetase/ligase" evidence="3">
    <location>
        <begin position="28"/>
        <end position="364"/>
    </location>
</feature>
<dbReference type="PANTHER" id="PTHR43201:SF5">
    <property type="entry name" value="MEDIUM-CHAIN ACYL-COA LIGASE ACSF2, MITOCHONDRIAL"/>
    <property type="match status" value="1"/>
</dbReference>
<proteinExistence type="inferred from homology"/>
<dbReference type="PANTHER" id="PTHR43201">
    <property type="entry name" value="ACYL-COA SYNTHETASE"/>
    <property type="match status" value="1"/>
</dbReference>
<evidence type="ECO:0000259" key="4">
    <source>
        <dbReference type="Pfam" id="PF13193"/>
    </source>
</evidence>
<dbReference type="InterPro" id="IPR020845">
    <property type="entry name" value="AMP-binding_CS"/>
</dbReference>
<dbReference type="Pfam" id="PF13193">
    <property type="entry name" value="AMP-binding_C"/>
    <property type="match status" value="1"/>
</dbReference>
<dbReference type="AlphaFoldDB" id="A0AAE9YAA0"/>
<reference evidence="5" key="1">
    <citation type="submission" date="2023-01" db="EMBL/GenBank/DDBJ databases">
        <title>The diversity of Class Acidimicrobiia in South China Sea sediment environments and the proposal of Iamia marina sp. nov., a novel species of the genus Iamia.</title>
        <authorList>
            <person name="He Y."/>
            <person name="Tian X."/>
        </authorList>
    </citation>
    <scope>NUCLEOTIDE SEQUENCE</scope>
    <source>
        <strain evidence="5">DSM 19957</strain>
    </source>
</reference>
<dbReference type="EMBL" id="CP116942">
    <property type="protein sequence ID" value="WCO67443.1"/>
    <property type="molecule type" value="Genomic_DNA"/>
</dbReference>
<dbReference type="Gene3D" id="3.40.50.12780">
    <property type="entry name" value="N-terminal domain of ligase-like"/>
    <property type="match status" value="1"/>
</dbReference>
<dbReference type="Proteomes" id="UP001216390">
    <property type="component" value="Chromosome"/>
</dbReference>
<evidence type="ECO:0000256" key="1">
    <source>
        <dbReference type="ARBA" id="ARBA00006432"/>
    </source>
</evidence>
<dbReference type="RefSeq" id="WP_272736964.1">
    <property type="nucleotide sequence ID" value="NZ_CP116942.1"/>
</dbReference>
<dbReference type="InterPro" id="IPR045851">
    <property type="entry name" value="AMP-bd_C_sf"/>
</dbReference>
<accession>A0AAE9YAA0</accession>
<comment type="similarity">
    <text evidence="1">Belongs to the ATP-dependent AMP-binding enzyme family.</text>
</comment>
<dbReference type="PROSITE" id="PS00455">
    <property type="entry name" value="AMP_BINDING"/>
    <property type="match status" value="1"/>
</dbReference>
<evidence type="ECO:0000259" key="3">
    <source>
        <dbReference type="Pfam" id="PF00501"/>
    </source>
</evidence>
<evidence type="ECO:0000313" key="5">
    <source>
        <dbReference type="EMBL" id="WCO67443.1"/>
    </source>
</evidence>
<dbReference type="InterPro" id="IPR025110">
    <property type="entry name" value="AMP-bd_C"/>
</dbReference>
<sequence length="503" mass="52566">MPVIPGRRALRRARIALDDDLVLGGLMERLAEADPDRVLVDEVDGARRTVGEAAALVDGWAGAVAERVAPGGMVVVATPNGYDQLLLCLAASRAGAVPAPVNDRLRPAELEHIVDDADAALVVRSPDELPTDSPLGTAHPADAGDVGAVFYTSGTTGRPKGAELTHRGILGGLNRAALVPALGRGEEAVCGLPMAHIMGVAVAVGLACASIPVRFLPRFDAEAVLDEIEGRRAGIFVGVPAMYRMLLDAGAEDRDLGCVRLWLSGADAMPAALADRFSRMGGLATLPGVGRVGRAVFAEGYGMVETAGGVAARVALPYLPDAVGRVGVPLPGYRTRVVDPEGTEVGRGTVGELQLAGPGVLKGYRGDEDASRGAFTDDGWLRTGDLVRRGPLGVFTFEGRAKDVIVRGGYNVYAVEVEQALEQHPDVAEAAVVGLPDDRLGEVPAAAVTARSGADLDPEELRTWAHDQLSSYKVPVRVVVVDELPHSGTRKVQRAEVRDLFAG</sequence>
<dbReference type="GO" id="GO:0006631">
    <property type="term" value="P:fatty acid metabolic process"/>
    <property type="evidence" value="ECO:0007669"/>
    <property type="project" value="TreeGrafter"/>
</dbReference>
<evidence type="ECO:0000256" key="2">
    <source>
        <dbReference type="ARBA" id="ARBA00022598"/>
    </source>
</evidence>
<organism evidence="5 6">
    <name type="scientific">Iamia majanohamensis</name>
    <dbReference type="NCBI Taxonomy" id="467976"/>
    <lineage>
        <taxon>Bacteria</taxon>
        <taxon>Bacillati</taxon>
        <taxon>Actinomycetota</taxon>
        <taxon>Acidimicrobiia</taxon>
        <taxon>Acidimicrobiales</taxon>
        <taxon>Iamiaceae</taxon>
        <taxon>Iamia</taxon>
    </lineage>
</organism>
<evidence type="ECO:0000313" key="6">
    <source>
        <dbReference type="Proteomes" id="UP001216390"/>
    </source>
</evidence>
<feature type="domain" description="AMP-binding enzyme C-terminal" evidence="4">
    <location>
        <begin position="416"/>
        <end position="491"/>
    </location>
</feature>
<gene>
    <name evidence="5" type="ORF">PO878_01755</name>
</gene>
<dbReference type="Pfam" id="PF00501">
    <property type="entry name" value="AMP-binding"/>
    <property type="match status" value="1"/>
</dbReference>
<keyword evidence="2" id="KW-0436">Ligase</keyword>
<protein>
    <submittedName>
        <fullName evidence="5">AMP-binding protein</fullName>
    </submittedName>
</protein>
<dbReference type="GO" id="GO:0031956">
    <property type="term" value="F:medium-chain fatty acid-CoA ligase activity"/>
    <property type="evidence" value="ECO:0007669"/>
    <property type="project" value="TreeGrafter"/>
</dbReference>
<dbReference type="KEGG" id="ima:PO878_01755"/>
<dbReference type="InterPro" id="IPR042099">
    <property type="entry name" value="ANL_N_sf"/>
</dbReference>
<keyword evidence="6" id="KW-1185">Reference proteome</keyword>
<name>A0AAE9YAA0_9ACTN</name>
<dbReference type="SUPFAM" id="SSF56801">
    <property type="entry name" value="Acetyl-CoA synthetase-like"/>
    <property type="match status" value="1"/>
</dbReference>
<dbReference type="Gene3D" id="3.30.300.30">
    <property type="match status" value="1"/>
</dbReference>
<dbReference type="InterPro" id="IPR000873">
    <property type="entry name" value="AMP-dep_synth/lig_dom"/>
</dbReference>